<proteinExistence type="predicted"/>
<evidence type="ECO:0000313" key="4">
    <source>
        <dbReference type="Proteomes" id="UP000070444"/>
    </source>
</evidence>
<reference evidence="3 4" key="1">
    <citation type="journal article" date="2015" name="Genome Biol. Evol.">
        <title>Phylogenomic analyses indicate that early fungi evolved digesting cell walls of algal ancestors of land plants.</title>
        <authorList>
            <person name="Chang Y."/>
            <person name="Wang S."/>
            <person name="Sekimoto S."/>
            <person name="Aerts A.L."/>
            <person name="Choi C."/>
            <person name="Clum A."/>
            <person name="LaButti K.M."/>
            <person name="Lindquist E.A."/>
            <person name="Yee Ngan C."/>
            <person name="Ohm R.A."/>
            <person name="Salamov A.A."/>
            <person name="Grigoriev I.V."/>
            <person name="Spatafora J.W."/>
            <person name="Berbee M.L."/>
        </authorList>
    </citation>
    <scope>NUCLEOTIDE SEQUENCE [LARGE SCALE GENOMIC DNA]</scope>
    <source>
        <strain evidence="3 4">NRRL 28638</strain>
    </source>
</reference>
<feature type="chain" id="PRO_5007293986" evidence="2">
    <location>
        <begin position="24"/>
        <end position="189"/>
    </location>
</feature>
<organism evidence="3 4">
    <name type="scientific">Conidiobolus coronatus (strain ATCC 28846 / CBS 209.66 / NRRL 28638)</name>
    <name type="common">Delacroixia coronata</name>
    <dbReference type="NCBI Taxonomy" id="796925"/>
    <lineage>
        <taxon>Eukaryota</taxon>
        <taxon>Fungi</taxon>
        <taxon>Fungi incertae sedis</taxon>
        <taxon>Zoopagomycota</taxon>
        <taxon>Entomophthoromycotina</taxon>
        <taxon>Entomophthoromycetes</taxon>
        <taxon>Entomophthorales</taxon>
        <taxon>Ancylistaceae</taxon>
        <taxon>Conidiobolus</taxon>
    </lineage>
</organism>
<gene>
    <name evidence="3" type="ORF">CONCODRAFT_12923</name>
</gene>
<feature type="region of interest" description="Disordered" evidence="1">
    <location>
        <begin position="42"/>
        <end position="70"/>
    </location>
</feature>
<feature type="compositionally biased region" description="Polar residues" evidence="1">
    <location>
        <begin position="61"/>
        <end position="70"/>
    </location>
</feature>
<keyword evidence="2" id="KW-0732">Signal</keyword>
<feature type="compositionally biased region" description="Low complexity" evidence="1">
    <location>
        <begin position="42"/>
        <end position="60"/>
    </location>
</feature>
<dbReference type="EMBL" id="KQ964873">
    <property type="protein sequence ID" value="KXN65476.1"/>
    <property type="molecule type" value="Genomic_DNA"/>
</dbReference>
<evidence type="ECO:0000256" key="2">
    <source>
        <dbReference type="SAM" id="SignalP"/>
    </source>
</evidence>
<dbReference type="Proteomes" id="UP000070444">
    <property type="component" value="Unassembled WGS sequence"/>
</dbReference>
<feature type="compositionally biased region" description="Low complexity" evidence="1">
    <location>
        <begin position="156"/>
        <end position="175"/>
    </location>
</feature>
<keyword evidence="4" id="KW-1185">Reference proteome</keyword>
<evidence type="ECO:0000313" key="3">
    <source>
        <dbReference type="EMBL" id="KXN65476.1"/>
    </source>
</evidence>
<dbReference type="AlphaFoldDB" id="A0A137NRS4"/>
<feature type="signal peptide" evidence="2">
    <location>
        <begin position="1"/>
        <end position="23"/>
    </location>
</feature>
<name>A0A137NRS4_CONC2</name>
<accession>A0A137NRS4</accession>
<feature type="region of interest" description="Disordered" evidence="1">
    <location>
        <begin position="149"/>
        <end position="177"/>
    </location>
</feature>
<protein>
    <submittedName>
        <fullName evidence="3">Uncharacterized protein</fullName>
    </submittedName>
</protein>
<evidence type="ECO:0000256" key="1">
    <source>
        <dbReference type="SAM" id="MobiDB-lite"/>
    </source>
</evidence>
<sequence length="189" mass="19904">MTFKLSNVAFIFVSVVVCAPANSFYTAYTPITAPAGATTWGNTNQSQSTSTNSSQWNTENHSGYSANWGEQSTNYGAEGQSFNNTSSAQSLDSILANVYKTNQGTGNDANGSLSTTLGALLANNQQNQSQGNNQGSNYNTIGSQGNVFFNQKSYDGGSSTSTHSSSSQSGNTGSSWYNPGGFPAFSWPW</sequence>